<evidence type="ECO:0000313" key="4">
    <source>
        <dbReference type="Proteomes" id="UP000185511"/>
    </source>
</evidence>
<feature type="region of interest" description="Disordered" evidence="1">
    <location>
        <begin position="225"/>
        <end position="244"/>
    </location>
</feature>
<evidence type="ECO:0000256" key="1">
    <source>
        <dbReference type="SAM" id="MobiDB-lite"/>
    </source>
</evidence>
<dbReference type="InterPro" id="IPR058652">
    <property type="entry name" value="VapC50_C"/>
</dbReference>
<protein>
    <submittedName>
        <fullName evidence="3">PIN domain</fullName>
    </submittedName>
</protein>
<gene>
    <name evidence="3" type="ORF">UA74_26895</name>
</gene>
<name>A0AAC9LJD3_9PSEU</name>
<feature type="domain" description="VapC50 C-terminal" evidence="2">
    <location>
        <begin position="91"/>
        <end position="141"/>
    </location>
</feature>
<accession>A0AAC9LJD3</accession>
<dbReference type="EMBL" id="CP016076">
    <property type="protein sequence ID" value="APU17384.1"/>
    <property type="molecule type" value="Genomic_DNA"/>
</dbReference>
<proteinExistence type="predicted"/>
<organism evidence="3 4">
    <name type="scientific">Actinoalloteichus fjordicus</name>
    <dbReference type="NCBI Taxonomy" id="1612552"/>
    <lineage>
        <taxon>Bacteria</taxon>
        <taxon>Bacillati</taxon>
        <taxon>Actinomycetota</taxon>
        <taxon>Actinomycetes</taxon>
        <taxon>Pseudonocardiales</taxon>
        <taxon>Pseudonocardiaceae</taxon>
        <taxon>Actinoalloteichus</taxon>
    </lineage>
</organism>
<feature type="compositionally biased region" description="Polar residues" evidence="1">
    <location>
        <begin position="227"/>
        <end position="244"/>
    </location>
</feature>
<feature type="compositionally biased region" description="Low complexity" evidence="1">
    <location>
        <begin position="181"/>
        <end position="191"/>
    </location>
</feature>
<evidence type="ECO:0000259" key="2">
    <source>
        <dbReference type="Pfam" id="PF26343"/>
    </source>
</evidence>
<reference evidence="4" key="1">
    <citation type="submission" date="2016-06" db="EMBL/GenBank/DDBJ databases">
        <title>Complete genome sequence of Actinoalloteichus fjordicus DSM 46855 (=ADI127-17), type strain of the new species Actinoalloteichus fjordicus.</title>
        <authorList>
            <person name="Ruckert C."/>
            <person name="Nouioui I."/>
            <person name="Willmese J."/>
            <person name="van Wezel G."/>
            <person name="Klenk H.-P."/>
            <person name="Kalinowski J."/>
            <person name="Zotchev S.B."/>
        </authorList>
    </citation>
    <scope>NUCLEOTIDE SEQUENCE [LARGE SCALE GENOMIC DNA]</scope>
    <source>
        <strain evidence="4">ADI127-7</strain>
    </source>
</reference>
<dbReference type="Proteomes" id="UP000185511">
    <property type="component" value="Chromosome"/>
</dbReference>
<sequence length="244" mass="27110">MLEEVERNLPKASARMTVDSARRRVARMRTAFRDAETTGFESLIPTMTNQEKDRHVLAAAVCAGAAVIVTANMKDFPDSAVKPYDIDVKHPDEFLLDQLDLYPAPTLNCLRELVEARRRPPETVEQFLSQLGKTVPDFRSACGVVMLSEPRTPTCDPHGRRSLPGRPGPAGHRSRHRRPRQAPQPRYPNNPFHRRWSPSAEAINTSGSIRTILPLSAVGNCWARISGGSTSPRAGNSPIWRNTS</sequence>
<feature type="region of interest" description="Disordered" evidence="1">
    <location>
        <begin position="149"/>
        <end position="197"/>
    </location>
</feature>
<evidence type="ECO:0000313" key="3">
    <source>
        <dbReference type="EMBL" id="APU17384.1"/>
    </source>
</evidence>
<dbReference type="Pfam" id="PF26343">
    <property type="entry name" value="VapC50_C"/>
    <property type="match status" value="1"/>
</dbReference>
<keyword evidence="4" id="KW-1185">Reference proteome</keyword>
<dbReference type="KEGG" id="acad:UA74_26895"/>
<dbReference type="AlphaFoldDB" id="A0AAC9LJD3"/>